<dbReference type="GO" id="GO:0005102">
    <property type="term" value="F:signaling receptor binding"/>
    <property type="evidence" value="ECO:0007669"/>
    <property type="project" value="TreeGrafter"/>
</dbReference>
<organism evidence="7 8">
    <name type="scientific">Patella caerulea</name>
    <name type="common">Rayed Mediterranean limpet</name>
    <dbReference type="NCBI Taxonomy" id="87958"/>
    <lineage>
        <taxon>Eukaryota</taxon>
        <taxon>Metazoa</taxon>
        <taxon>Spiralia</taxon>
        <taxon>Lophotrochozoa</taxon>
        <taxon>Mollusca</taxon>
        <taxon>Gastropoda</taxon>
        <taxon>Patellogastropoda</taxon>
        <taxon>Patelloidea</taxon>
        <taxon>Patellidae</taxon>
        <taxon>Patella</taxon>
    </lineage>
</organism>
<feature type="chain" id="PRO_5043021928" description="EGF-like domain-containing protein" evidence="5">
    <location>
        <begin position="23"/>
        <end position="549"/>
    </location>
</feature>
<feature type="disulfide bond" evidence="3">
    <location>
        <begin position="418"/>
        <end position="427"/>
    </location>
</feature>
<keyword evidence="1 5" id="KW-0732">Signal</keyword>
<dbReference type="Proteomes" id="UP001347796">
    <property type="component" value="Unassembled WGS sequence"/>
</dbReference>
<evidence type="ECO:0000259" key="6">
    <source>
        <dbReference type="PROSITE" id="PS50026"/>
    </source>
</evidence>
<protein>
    <recommendedName>
        <fullName evidence="6">EGF-like domain-containing protein</fullName>
    </recommendedName>
</protein>
<dbReference type="PROSITE" id="PS50026">
    <property type="entry name" value="EGF_3"/>
    <property type="match status" value="5"/>
</dbReference>
<dbReference type="EMBL" id="JAZGQO010000008">
    <property type="protein sequence ID" value="KAK6180556.1"/>
    <property type="molecule type" value="Genomic_DNA"/>
</dbReference>
<dbReference type="Gene3D" id="2.10.25.10">
    <property type="entry name" value="Laminin"/>
    <property type="match status" value="4"/>
</dbReference>
<feature type="disulfide bond" evidence="3">
    <location>
        <begin position="57"/>
        <end position="66"/>
    </location>
</feature>
<feature type="domain" description="EGF-like" evidence="6">
    <location>
        <begin position="71"/>
        <end position="113"/>
    </location>
</feature>
<dbReference type="GO" id="GO:0005576">
    <property type="term" value="C:extracellular region"/>
    <property type="evidence" value="ECO:0007669"/>
    <property type="project" value="TreeGrafter"/>
</dbReference>
<dbReference type="PANTHER" id="PTHR14949">
    <property type="entry name" value="EGF-LIKE-DOMAIN, MULTIPLE 7, 8"/>
    <property type="match status" value="1"/>
</dbReference>
<dbReference type="SMART" id="SM00181">
    <property type="entry name" value="EGF"/>
    <property type="match status" value="8"/>
</dbReference>
<feature type="disulfide bond" evidence="3">
    <location>
        <begin position="362"/>
        <end position="372"/>
    </location>
</feature>
<gene>
    <name evidence="7" type="ORF">SNE40_012688</name>
</gene>
<comment type="caution">
    <text evidence="3">Lacks conserved residue(s) required for the propagation of feature annotation.</text>
</comment>
<feature type="disulfide bond" evidence="3">
    <location>
        <begin position="239"/>
        <end position="249"/>
    </location>
</feature>
<dbReference type="GO" id="GO:0009986">
    <property type="term" value="C:cell surface"/>
    <property type="evidence" value="ECO:0007669"/>
    <property type="project" value="TreeGrafter"/>
</dbReference>
<feature type="disulfide bond" evidence="3">
    <location>
        <begin position="400"/>
        <end position="410"/>
    </location>
</feature>
<dbReference type="PROSITE" id="PS00022">
    <property type="entry name" value="EGF_1"/>
    <property type="match status" value="3"/>
</dbReference>
<feature type="signal peptide" evidence="5">
    <location>
        <begin position="1"/>
        <end position="22"/>
    </location>
</feature>
<feature type="disulfide bond" evidence="3">
    <location>
        <begin position="103"/>
        <end position="112"/>
    </location>
</feature>
<feature type="region of interest" description="Disordered" evidence="4">
    <location>
        <begin position="123"/>
        <end position="171"/>
    </location>
</feature>
<comment type="caution">
    <text evidence="7">The sequence shown here is derived from an EMBL/GenBank/DDBJ whole genome shotgun (WGS) entry which is preliminary data.</text>
</comment>
<evidence type="ECO:0000256" key="1">
    <source>
        <dbReference type="ARBA" id="ARBA00022729"/>
    </source>
</evidence>
<evidence type="ECO:0000256" key="4">
    <source>
        <dbReference type="SAM" id="MobiDB-lite"/>
    </source>
</evidence>
<proteinExistence type="predicted"/>
<feature type="disulfide bond" evidence="3">
    <location>
        <begin position="75"/>
        <end position="85"/>
    </location>
</feature>
<dbReference type="SUPFAM" id="SSF57196">
    <property type="entry name" value="EGF/Laminin"/>
    <property type="match status" value="2"/>
</dbReference>
<accession>A0AAN8JMG9</accession>
<dbReference type="InterPro" id="IPR000742">
    <property type="entry name" value="EGF"/>
</dbReference>
<evidence type="ECO:0000313" key="8">
    <source>
        <dbReference type="Proteomes" id="UP001347796"/>
    </source>
</evidence>
<feature type="domain" description="EGF-like" evidence="6">
    <location>
        <begin position="27"/>
        <end position="67"/>
    </location>
</feature>
<sequence length="549" mass="58204">MVASDITTVLLVFVLCVTGLHGMEVVVEITCNKTCLNGGQCVLSPDPLLGLKQTCTCPLYYTGVFCEKFALRVNCDKPCENGGECVVNVTENTYTTVNKTCVCPQNYHGDVCQTFAPSTTASTVSSTTASTTSPTTASTTSTTTASTIINSTTSPTTTSTVSPTVTSMMSTTTSTGQTSIVSTTVCVPPCTAGQGECVVLRNSQLAPHLIDRAYCNCSTSATGYYYGKQCQHYQQNVTCDPPCKNGGECTVTGRCNCKGTANGYDPGDCSSFSADPCNPACENGGTCLGGVCQCKSTNELHYSGSHCEQTVQCTPTCVHGVCKSFGTSLSYCSCDSNSTGSYEGSTCENFTAYTYNDATDTCTEPCENGGTCKTYIDECRCKFNATHYISGPTCSQVQECIGGCLNGGVCGNGSTCLCTQEYTGANCETYIGCPCQNNGTCMGQYCGCTSNSTGYFGGRLCDQFVFSPPCYPSVLNGGLCFHQHSACPYDDIGYFHGDQCEQYSVHNCSSSCLEPYVCVQQYCTCPYNVAEGYTYLDDVDEACSIKYYL</sequence>
<evidence type="ECO:0000313" key="7">
    <source>
        <dbReference type="EMBL" id="KAK6180556.1"/>
    </source>
</evidence>
<keyword evidence="2 3" id="KW-1015">Disulfide bond</keyword>
<dbReference type="AlphaFoldDB" id="A0AAN8JMG9"/>
<feature type="domain" description="EGF-like" evidence="6">
    <location>
        <begin position="358"/>
        <end position="395"/>
    </location>
</feature>
<keyword evidence="8" id="KW-1185">Reference proteome</keyword>
<evidence type="ECO:0000256" key="5">
    <source>
        <dbReference type="SAM" id="SignalP"/>
    </source>
</evidence>
<reference evidence="7 8" key="1">
    <citation type="submission" date="2024-01" db="EMBL/GenBank/DDBJ databases">
        <title>The genome of the rayed Mediterranean limpet Patella caerulea (Linnaeus, 1758).</title>
        <authorList>
            <person name="Anh-Thu Weber A."/>
            <person name="Halstead-Nussloch G."/>
        </authorList>
    </citation>
    <scope>NUCLEOTIDE SEQUENCE [LARGE SCALE GENOMIC DNA]</scope>
    <source>
        <strain evidence="7">AATW-2023a</strain>
        <tissue evidence="7">Whole specimen</tissue>
    </source>
</reference>
<dbReference type="PANTHER" id="PTHR14949:SF54">
    <property type="entry name" value="VWFD DOMAIN-CONTAINING PROTEIN"/>
    <property type="match status" value="1"/>
</dbReference>
<feature type="domain" description="EGF-like" evidence="6">
    <location>
        <begin position="235"/>
        <end position="270"/>
    </location>
</feature>
<evidence type="ECO:0000256" key="2">
    <source>
        <dbReference type="ARBA" id="ARBA00023157"/>
    </source>
</evidence>
<dbReference type="InterPro" id="IPR050969">
    <property type="entry name" value="Dev_Signal_Modulators"/>
</dbReference>
<keyword evidence="3" id="KW-0245">EGF-like domain</keyword>
<name>A0AAN8JMG9_PATCE</name>
<evidence type="ECO:0000256" key="3">
    <source>
        <dbReference type="PROSITE-ProRule" id="PRU00076"/>
    </source>
</evidence>
<feature type="disulfide bond" evidence="3">
    <location>
        <begin position="31"/>
        <end position="41"/>
    </location>
</feature>
<feature type="domain" description="EGF-like" evidence="6">
    <location>
        <begin position="396"/>
        <end position="428"/>
    </location>
</feature>